<organism evidence="10 11">
    <name type="scientific">Microthlaspi erraticum</name>
    <dbReference type="NCBI Taxonomy" id="1685480"/>
    <lineage>
        <taxon>Eukaryota</taxon>
        <taxon>Viridiplantae</taxon>
        <taxon>Streptophyta</taxon>
        <taxon>Embryophyta</taxon>
        <taxon>Tracheophyta</taxon>
        <taxon>Spermatophyta</taxon>
        <taxon>Magnoliopsida</taxon>
        <taxon>eudicotyledons</taxon>
        <taxon>Gunneridae</taxon>
        <taxon>Pentapetalae</taxon>
        <taxon>rosids</taxon>
        <taxon>malvids</taxon>
        <taxon>Brassicales</taxon>
        <taxon>Brassicaceae</taxon>
        <taxon>Coluteocarpeae</taxon>
        <taxon>Microthlaspi</taxon>
    </lineage>
</organism>
<dbReference type="InterPro" id="IPR018362">
    <property type="entry name" value="CCAAT-binding_factor_CS"/>
</dbReference>
<comment type="caution">
    <text evidence="10">The sequence shown here is derived from an EMBL/GenBank/DDBJ whole genome shotgun (WGS) entry which is preliminary data.</text>
</comment>
<feature type="compositionally biased region" description="Polar residues" evidence="9">
    <location>
        <begin position="11"/>
        <end position="27"/>
    </location>
</feature>
<evidence type="ECO:0000256" key="2">
    <source>
        <dbReference type="ARBA" id="ARBA00023015"/>
    </source>
</evidence>
<feature type="compositionally biased region" description="Low complexity" evidence="9">
    <location>
        <begin position="263"/>
        <end position="273"/>
    </location>
</feature>
<evidence type="ECO:0000256" key="6">
    <source>
        <dbReference type="ARBA" id="ARBA00023242"/>
    </source>
</evidence>
<comment type="similarity">
    <text evidence="8">Belongs to the NFYA/HAP2 subunit family.</text>
</comment>
<feature type="compositionally biased region" description="Basic and acidic residues" evidence="9">
    <location>
        <begin position="1"/>
        <end position="10"/>
    </location>
</feature>
<dbReference type="PANTHER" id="PTHR12632">
    <property type="entry name" value="TRANSCRIPTION FACTOR NF-Y ALPHA-RELATED"/>
    <property type="match status" value="1"/>
</dbReference>
<proteinExistence type="inferred from homology"/>
<dbReference type="PRINTS" id="PR00616">
    <property type="entry name" value="CCAATSUBUNTB"/>
</dbReference>
<evidence type="ECO:0000256" key="9">
    <source>
        <dbReference type="SAM" id="MobiDB-lite"/>
    </source>
</evidence>
<evidence type="ECO:0000256" key="5">
    <source>
        <dbReference type="ARBA" id="ARBA00023163"/>
    </source>
</evidence>
<dbReference type="GO" id="GO:0016602">
    <property type="term" value="C:CCAAT-binding factor complex"/>
    <property type="evidence" value="ECO:0007669"/>
    <property type="project" value="InterPro"/>
</dbReference>
<gene>
    <name evidence="10" type="ORF">MERR_LOCUS5692</name>
</gene>
<dbReference type="Proteomes" id="UP000467841">
    <property type="component" value="Unassembled WGS sequence"/>
</dbReference>
<comment type="subunit">
    <text evidence="7">Heterotrimeric transcription factor composed of three components, NF-YA, NF-YB and NF-YC. NF-YB and NF-YC must interact and dimerize for NF-YA association and DNA binding.</text>
</comment>
<dbReference type="GO" id="GO:0003677">
    <property type="term" value="F:DNA binding"/>
    <property type="evidence" value="ECO:0007669"/>
    <property type="project" value="UniProtKB-KW"/>
</dbReference>
<evidence type="ECO:0000256" key="3">
    <source>
        <dbReference type="ARBA" id="ARBA00023125"/>
    </source>
</evidence>
<dbReference type="PROSITE" id="PS00686">
    <property type="entry name" value="NFYA_HAP2_1"/>
    <property type="match status" value="1"/>
</dbReference>
<keyword evidence="11" id="KW-1185">Reference proteome</keyword>
<sequence length="298" mass="33123">MQVFQRKDSSRSSWGNSMPMPTTNTNIQGSETFIMTKNMMISTNFSVMRHSGMQLQDQDSSSTQSTGESGGGEVETFVNTNLSGYIENPRKRIESYTKSTTTSSMVSQDSVFPPPTSGQTSWSLQCPETSHFNGFLAPEYASQPTMLPHLEMMSLVSSRVPLPHNIQENEPIFVNAKQYHAILRRRKHRAKLEAQNKLIKSRKPYLHESRHLHALKRARGSGGRFLNTKKLQESSSNLLCSSQMAANGHDFSESPRGGGIGIGSSSNSNHNNNMFQNPQFRFSGYPSTHHVSALMSGT</sequence>
<feature type="compositionally biased region" description="Polar residues" evidence="9">
    <location>
        <begin position="99"/>
        <end position="110"/>
    </location>
</feature>
<accession>A0A6D2HZR0</accession>
<feature type="region of interest" description="Disordered" evidence="9">
    <location>
        <begin position="53"/>
        <end position="77"/>
    </location>
</feature>
<feature type="compositionally biased region" description="Low complexity" evidence="9">
    <location>
        <begin position="57"/>
        <end position="67"/>
    </location>
</feature>
<feature type="region of interest" description="Disordered" evidence="9">
    <location>
        <begin position="99"/>
        <end position="123"/>
    </location>
</feature>
<name>A0A6D2HZR0_9BRAS</name>
<dbReference type="OrthoDB" id="1097733at2759"/>
<keyword evidence="5 8" id="KW-0804">Transcription</keyword>
<feature type="region of interest" description="Disordered" evidence="9">
    <location>
        <begin position="1"/>
        <end position="27"/>
    </location>
</feature>
<evidence type="ECO:0000313" key="11">
    <source>
        <dbReference type="Proteomes" id="UP000467841"/>
    </source>
</evidence>
<evidence type="ECO:0000256" key="8">
    <source>
        <dbReference type="RuleBase" id="RU367155"/>
    </source>
</evidence>
<evidence type="ECO:0000256" key="4">
    <source>
        <dbReference type="ARBA" id="ARBA00023159"/>
    </source>
</evidence>
<comment type="subcellular location">
    <subcellularLocation>
        <location evidence="1 8">Nucleus</location>
    </subcellularLocation>
</comment>
<keyword evidence="2 8" id="KW-0805">Transcription regulation</keyword>
<evidence type="ECO:0000256" key="1">
    <source>
        <dbReference type="ARBA" id="ARBA00004123"/>
    </source>
</evidence>
<protein>
    <recommendedName>
        <fullName evidence="8">Nuclear transcription factor Y subunit</fullName>
    </recommendedName>
</protein>
<dbReference type="GO" id="GO:0003700">
    <property type="term" value="F:DNA-binding transcription factor activity"/>
    <property type="evidence" value="ECO:0007669"/>
    <property type="project" value="UniProtKB-UniRule"/>
</dbReference>
<dbReference type="AlphaFoldDB" id="A0A6D2HZR0"/>
<feature type="region of interest" description="Disordered" evidence="9">
    <location>
        <begin position="249"/>
        <end position="281"/>
    </location>
</feature>
<evidence type="ECO:0000313" key="10">
    <source>
        <dbReference type="EMBL" id="CAA7018457.1"/>
    </source>
</evidence>
<keyword evidence="6 8" id="KW-0539">Nucleus</keyword>
<evidence type="ECO:0000256" key="7">
    <source>
        <dbReference type="ARBA" id="ARBA00025911"/>
    </source>
</evidence>
<dbReference type="Gene3D" id="6.10.250.2430">
    <property type="match status" value="1"/>
</dbReference>
<dbReference type="Pfam" id="PF02045">
    <property type="entry name" value="CBFB_NFYA"/>
    <property type="match status" value="1"/>
</dbReference>
<dbReference type="InterPro" id="IPR001289">
    <property type="entry name" value="NFYA"/>
</dbReference>
<dbReference type="EMBL" id="CACVBM020000388">
    <property type="protein sequence ID" value="CAA7018457.1"/>
    <property type="molecule type" value="Genomic_DNA"/>
</dbReference>
<reference evidence="10" key="1">
    <citation type="submission" date="2020-01" db="EMBL/GenBank/DDBJ databases">
        <authorList>
            <person name="Mishra B."/>
        </authorList>
    </citation>
    <scope>NUCLEOTIDE SEQUENCE [LARGE SCALE GENOMIC DNA]</scope>
</reference>
<keyword evidence="4" id="KW-0010">Activator</keyword>
<keyword evidence="3 8" id="KW-0238">DNA-binding</keyword>
<dbReference type="SMART" id="SM00521">
    <property type="entry name" value="CBF"/>
    <property type="match status" value="1"/>
</dbReference>
<comment type="function">
    <text evidence="8">Component of the sequence-specific heterotrimeric transcription factor (NF-Y) which specifically recognizes a 5'-CCAAT-3' box motif found in the promoters of its target genes.</text>
</comment>
<dbReference type="PROSITE" id="PS51152">
    <property type="entry name" value="NFYA_HAP2_2"/>
    <property type="match status" value="1"/>
</dbReference>